<organism evidence="2 3">
    <name type="scientific">Taenia crassiceps</name>
    <dbReference type="NCBI Taxonomy" id="6207"/>
    <lineage>
        <taxon>Eukaryota</taxon>
        <taxon>Metazoa</taxon>
        <taxon>Spiralia</taxon>
        <taxon>Lophotrochozoa</taxon>
        <taxon>Platyhelminthes</taxon>
        <taxon>Cestoda</taxon>
        <taxon>Eucestoda</taxon>
        <taxon>Cyclophyllidea</taxon>
        <taxon>Taeniidae</taxon>
        <taxon>Taenia</taxon>
    </lineage>
</organism>
<evidence type="ECO:0000313" key="3">
    <source>
        <dbReference type="Proteomes" id="UP001651158"/>
    </source>
</evidence>
<gene>
    <name evidence="2" type="ORF">TcWFU_006760</name>
</gene>
<accession>A0ABR4QEQ2</accession>
<evidence type="ECO:0000313" key="2">
    <source>
        <dbReference type="EMBL" id="KAL5107905.1"/>
    </source>
</evidence>
<protein>
    <submittedName>
        <fullName evidence="2">Uncharacterized protein</fullName>
    </submittedName>
</protein>
<reference evidence="2 3" key="1">
    <citation type="journal article" date="2022" name="Front. Cell. Infect. Microbiol.">
        <title>The Genomes of Two Strains of Taenia crassiceps the Animal Model for the Study of Human Cysticercosis.</title>
        <authorList>
            <person name="Bobes R.J."/>
            <person name="Estrada K."/>
            <person name="Rios-Valencia D.G."/>
            <person name="Calderon-Gallegos A."/>
            <person name="de la Torre P."/>
            <person name="Carrero J.C."/>
            <person name="Sanchez-Flores A."/>
            <person name="Laclette J.P."/>
        </authorList>
    </citation>
    <scope>NUCLEOTIDE SEQUENCE [LARGE SCALE GENOMIC DNA]</scope>
    <source>
        <strain evidence="2">WFUcys</strain>
    </source>
</reference>
<proteinExistence type="predicted"/>
<dbReference type="EMBL" id="JAKROA010000004">
    <property type="protein sequence ID" value="KAL5107905.1"/>
    <property type="molecule type" value="Genomic_DNA"/>
</dbReference>
<feature type="region of interest" description="Disordered" evidence="1">
    <location>
        <begin position="19"/>
        <end position="38"/>
    </location>
</feature>
<sequence length="120" mass="13107">MNFHEASCALRQAIGPRSMSEIPSKASPRHQSAVPPACGSQVNETNHVGVLGNLCAPAPFCREKIEWKSNDCKNSHCISLLSHIHNILQPRSRGSFSALSTTQNRDIVKRDQGCQSNEPS</sequence>
<evidence type="ECO:0000256" key="1">
    <source>
        <dbReference type="SAM" id="MobiDB-lite"/>
    </source>
</evidence>
<name>A0ABR4QEQ2_9CEST</name>
<keyword evidence="3" id="KW-1185">Reference proteome</keyword>
<comment type="caution">
    <text evidence="2">The sequence shown here is derived from an EMBL/GenBank/DDBJ whole genome shotgun (WGS) entry which is preliminary data.</text>
</comment>
<dbReference type="Proteomes" id="UP001651158">
    <property type="component" value="Unassembled WGS sequence"/>
</dbReference>